<keyword evidence="3 7" id="KW-0808">Transferase</keyword>
<evidence type="ECO:0000256" key="3">
    <source>
        <dbReference type="ARBA" id="ARBA00022679"/>
    </source>
</evidence>
<dbReference type="SUPFAM" id="SSF53335">
    <property type="entry name" value="S-adenosyl-L-methionine-dependent methyltransferases"/>
    <property type="match status" value="1"/>
</dbReference>
<dbReference type="PRINTS" id="PR00506">
    <property type="entry name" value="D21N6MTFRASE"/>
</dbReference>
<dbReference type="InterPro" id="IPR029063">
    <property type="entry name" value="SAM-dependent_MTases_sf"/>
</dbReference>
<dbReference type="InterPro" id="IPR002052">
    <property type="entry name" value="DNA_methylase_N6_adenine_CS"/>
</dbReference>
<accession>A0A395XMT7</accession>
<evidence type="ECO:0000256" key="2">
    <source>
        <dbReference type="ARBA" id="ARBA00022603"/>
    </source>
</evidence>
<organism evidence="7 8">
    <name type="scientific">Dorea formicigenerans</name>
    <dbReference type="NCBI Taxonomy" id="39486"/>
    <lineage>
        <taxon>Bacteria</taxon>
        <taxon>Bacillati</taxon>
        <taxon>Bacillota</taxon>
        <taxon>Clostridia</taxon>
        <taxon>Lachnospirales</taxon>
        <taxon>Lachnospiraceae</taxon>
        <taxon>Dorea</taxon>
    </lineage>
</organism>
<dbReference type="GO" id="GO:0008170">
    <property type="term" value="F:N-methyltransferase activity"/>
    <property type="evidence" value="ECO:0007669"/>
    <property type="project" value="InterPro"/>
</dbReference>
<dbReference type="InterPro" id="IPR002941">
    <property type="entry name" value="DNA_methylase_N4/N6"/>
</dbReference>
<dbReference type="PROSITE" id="PS00092">
    <property type="entry name" value="N6_MTASE"/>
    <property type="match status" value="1"/>
</dbReference>
<dbReference type="Pfam" id="PF01555">
    <property type="entry name" value="N6_N4_Mtase"/>
    <property type="match status" value="1"/>
</dbReference>
<keyword evidence="2 7" id="KW-0489">Methyltransferase</keyword>
<proteinExistence type="inferred from homology"/>
<dbReference type="Proteomes" id="UP000266376">
    <property type="component" value="Unassembled WGS sequence"/>
</dbReference>
<dbReference type="EMBL" id="QSAJ01000018">
    <property type="protein sequence ID" value="RGW53074.1"/>
    <property type="molecule type" value="Genomic_DNA"/>
</dbReference>
<reference evidence="7 8" key="1">
    <citation type="submission" date="2018-08" db="EMBL/GenBank/DDBJ databases">
        <title>A genome reference for cultivated species of the human gut microbiota.</title>
        <authorList>
            <person name="Zou Y."/>
            <person name="Xue W."/>
            <person name="Luo G."/>
        </authorList>
    </citation>
    <scope>NUCLEOTIDE SEQUENCE [LARGE SCALE GENOMIC DNA]</scope>
    <source>
        <strain evidence="7 8">AF12-11</strain>
    </source>
</reference>
<keyword evidence="5" id="KW-0680">Restriction system</keyword>
<evidence type="ECO:0000256" key="5">
    <source>
        <dbReference type="ARBA" id="ARBA00022747"/>
    </source>
</evidence>
<comment type="similarity">
    <text evidence="1">Belongs to the N(4)/N(6)-methyltransferase family.</text>
</comment>
<keyword evidence="4" id="KW-0949">S-adenosyl-L-methionine</keyword>
<dbReference type="GO" id="GO:0003677">
    <property type="term" value="F:DNA binding"/>
    <property type="evidence" value="ECO:0007669"/>
    <property type="project" value="InterPro"/>
</dbReference>
<protein>
    <submittedName>
        <fullName evidence="7">Site-specific DNA-methyltransferase</fullName>
    </submittedName>
</protein>
<dbReference type="InterPro" id="IPR002295">
    <property type="entry name" value="N4/N6-MTase_EcoPI_Mod-like"/>
</dbReference>
<evidence type="ECO:0000256" key="1">
    <source>
        <dbReference type="ARBA" id="ARBA00006594"/>
    </source>
</evidence>
<dbReference type="GO" id="GO:0009307">
    <property type="term" value="P:DNA restriction-modification system"/>
    <property type="evidence" value="ECO:0007669"/>
    <property type="project" value="UniProtKB-KW"/>
</dbReference>
<dbReference type="AlphaFoldDB" id="A0A395XMT7"/>
<name>A0A395XMT7_9FIRM</name>
<comment type="caution">
    <text evidence="7">The sequence shown here is derived from an EMBL/GenBank/DDBJ whole genome shotgun (WGS) entry which is preliminary data.</text>
</comment>
<evidence type="ECO:0000313" key="8">
    <source>
        <dbReference type="Proteomes" id="UP000266376"/>
    </source>
</evidence>
<feature type="domain" description="DNA methylase N-4/N-6" evidence="6">
    <location>
        <begin position="105"/>
        <end position="451"/>
    </location>
</feature>
<sequence>MANLSQEKRQRMLAFLETIRKEHKDDDEVLIALGEIESELNAKKYGLVWERHEEAVDVQMRDNIPVFTECADKEITTTTGGVNFLLEGDNLHSLRLLEKTHTGKIDVIYIDPPYNTENKDFIYDDAFVDKNDGFRHSKWLSFMNERLQIAKRLLSSSGVLIISIGYHEVHNLMVMCQEMFENKQVTCVTVQTSGGKPNGGFTFLQEYLVFITPTDFNPKTMSFTGGIERSPFEGLTLSTFDKTTRPNQTYPIFIDRETMHIIGVGKSLTERIAEGLYTGKPTDFVFDYDEAPDGSAALWPVSSKGADCVWRLISPRLLSDWAKGYIKISKNKSKNNPNEYSVQYLPEGVIKKIESGELPVIGTEENMPTLKFGKNQTVGSEIPTIWTEKEFFTTKGSSHVRNIFEDKRFPYPKPLEFITEILRATTNANSTILDFFAGSGTTGESVLELNLSDGGNRTFILCTNNQNDICSHITYPRLKTIISGIRENGSTYSNGIPANLKYYRTDFVSKDSDSLTDELLDHIKEMIQLEHGINLDGSQYLLVLTDEEADALEQHWDEYKDVKALYVSRNVLFTTEQNMLFGDVDIHIIPDDYFKFELQEVGESW</sequence>
<evidence type="ECO:0000259" key="6">
    <source>
        <dbReference type="Pfam" id="PF01555"/>
    </source>
</evidence>
<gene>
    <name evidence="7" type="ORF">DWV67_08575</name>
</gene>
<evidence type="ECO:0000256" key="4">
    <source>
        <dbReference type="ARBA" id="ARBA00022691"/>
    </source>
</evidence>
<dbReference type="Gene3D" id="3.40.50.150">
    <property type="entry name" value="Vaccinia Virus protein VP39"/>
    <property type="match status" value="1"/>
</dbReference>
<dbReference type="GO" id="GO:0032259">
    <property type="term" value="P:methylation"/>
    <property type="evidence" value="ECO:0007669"/>
    <property type="project" value="UniProtKB-KW"/>
</dbReference>
<evidence type="ECO:0000313" key="7">
    <source>
        <dbReference type="EMBL" id="RGW53074.1"/>
    </source>
</evidence>